<name>F6DAA7_THICA</name>
<organism evidence="5 6">
    <name type="scientific">Thiomicrospira cyclica (strain DSM 14477 / JCM 11371 / ALM1)</name>
    <name type="common">Thioalkalimicrobium cyclicum</name>
    <dbReference type="NCBI Taxonomy" id="717773"/>
    <lineage>
        <taxon>Bacteria</taxon>
        <taxon>Pseudomonadati</taxon>
        <taxon>Pseudomonadota</taxon>
        <taxon>Gammaproteobacteria</taxon>
        <taxon>Thiotrichales</taxon>
        <taxon>Piscirickettsiaceae</taxon>
        <taxon>Thiomicrospira</taxon>
    </lineage>
</organism>
<dbReference type="GO" id="GO:0004030">
    <property type="term" value="F:aldehyde dehydrogenase [NAD(P)+] activity"/>
    <property type="evidence" value="ECO:0007669"/>
    <property type="project" value="InterPro"/>
</dbReference>
<dbReference type="PANTHER" id="PTHR43217:SF1">
    <property type="entry name" value="SUCCINATE SEMIALDEHYDE DEHYDROGENASE [NAD(P)+] SAD"/>
    <property type="match status" value="1"/>
</dbReference>
<comment type="similarity">
    <text evidence="1">Belongs to the aldehyde dehydrogenase family.</text>
</comment>
<dbReference type="Proteomes" id="UP000009232">
    <property type="component" value="Chromosome"/>
</dbReference>
<dbReference type="Pfam" id="PF00171">
    <property type="entry name" value="Aldedh"/>
    <property type="match status" value="1"/>
</dbReference>
<dbReference type="InterPro" id="IPR044148">
    <property type="entry name" value="ALDH_GabD1-like"/>
</dbReference>
<accession>F6DAA7</accession>
<dbReference type="SUPFAM" id="SSF53720">
    <property type="entry name" value="ALDH-like"/>
    <property type="match status" value="1"/>
</dbReference>
<dbReference type="PANTHER" id="PTHR43217">
    <property type="entry name" value="SUCCINATE SEMIALDEHYDE DEHYDROGENASE [NAD(P)+] SAD"/>
    <property type="match status" value="1"/>
</dbReference>
<dbReference type="Gene3D" id="3.40.605.10">
    <property type="entry name" value="Aldehyde Dehydrogenase, Chain A, domain 1"/>
    <property type="match status" value="1"/>
</dbReference>
<dbReference type="InterPro" id="IPR016160">
    <property type="entry name" value="Ald_DH_CS_CYS"/>
</dbReference>
<dbReference type="InterPro" id="IPR016163">
    <property type="entry name" value="Ald_DH_C"/>
</dbReference>
<dbReference type="InterPro" id="IPR047110">
    <property type="entry name" value="GABD/Sad-like"/>
</dbReference>
<dbReference type="EMBL" id="CP002776">
    <property type="protein sequence ID" value="AEG31073.1"/>
    <property type="molecule type" value="Genomic_DNA"/>
</dbReference>
<dbReference type="InterPro" id="IPR016161">
    <property type="entry name" value="Ald_DH/histidinol_DH"/>
</dbReference>
<dbReference type="FunFam" id="3.40.605.10:FF:000012">
    <property type="entry name" value="NAD-dependent succinate-semialdehyde dehydrogenase"/>
    <property type="match status" value="1"/>
</dbReference>
<dbReference type="OrthoDB" id="9768731at2"/>
<keyword evidence="6" id="KW-1185">Reference proteome</keyword>
<protein>
    <submittedName>
        <fullName evidence="5">Succinate-semialdehyde dehydrogenase (NAD(P)(+))</fullName>
        <ecNumber evidence="5">1.2.1.16</ecNumber>
    </submittedName>
</protein>
<dbReference type="InterPro" id="IPR015590">
    <property type="entry name" value="Aldehyde_DH_dom"/>
</dbReference>
<feature type="domain" description="Aldehyde dehydrogenase" evidence="4">
    <location>
        <begin position="3"/>
        <end position="453"/>
    </location>
</feature>
<dbReference type="HOGENOM" id="CLU_005391_1_0_6"/>
<dbReference type="InterPro" id="IPR016162">
    <property type="entry name" value="Ald_DH_N"/>
</dbReference>
<dbReference type="KEGG" id="tcy:Thicy_0297"/>
<dbReference type="CDD" id="cd07100">
    <property type="entry name" value="ALDH_SSADH1_GabD1"/>
    <property type="match status" value="1"/>
</dbReference>
<dbReference type="EC" id="1.2.1.16" evidence="5"/>
<evidence type="ECO:0000256" key="1">
    <source>
        <dbReference type="ARBA" id="ARBA00009986"/>
    </source>
</evidence>
<reference evidence="5 6" key="1">
    <citation type="submission" date="2011-05" db="EMBL/GenBank/DDBJ databases">
        <title>Complete sequence of Thioalkalimicrobium cyclicum ALM1.</title>
        <authorList>
            <consortium name="US DOE Joint Genome Institute"/>
            <person name="Lucas S."/>
            <person name="Han J."/>
            <person name="Lapidus A."/>
            <person name="Cheng J.-F."/>
            <person name="Goodwin L."/>
            <person name="Pitluck S."/>
            <person name="Peters L."/>
            <person name="Mikhailova N."/>
            <person name="Davenport K."/>
            <person name="Han C."/>
            <person name="Tapia R."/>
            <person name="Land M."/>
            <person name="Hauser L."/>
            <person name="Kyrpides N."/>
            <person name="Ivanova N."/>
            <person name="Pagani I."/>
            <person name="Kappler U."/>
            <person name="Woyke T."/>
        </authorList>
    </citation>
    <scope>NUCLEOTIDE SEQUENCE [LARGE SCALE GENOMIC DNA]</scope>
    <source>
        <strain evidence="6">DSM 14477 / JCM 11371 / ALM1</strain>
    </source>
</reference>
<dbReference type="STRING" id="717773.Thicy_0297"/>
<evidence type="ECO:0000313" key="6">
    <source>
        <dbReference type="Proteomes" id="UP000009232"/>
    </source>
</evidence>
<sequence length="456" mass="49835">MALQSINPATGEKLAEFEAWDQERLDLAIRRANAEFLEWSQRTSLATRCELIKNAGKILRAQQDELAKLITLEMGKSINEAKAEIEKSAWVCDFYAEHGPKFLADEPIATDASKSYICYQPLGLVLAVMPWNFPFWQVFRFAAPALIAGNIGLLKHASNVPQCAQAIERIFIEAGLPASVFTNLMIGSDKVESVIRSRYVRAVTLTGSEPAGRKVAAIAGEELKKTVLELGGSDAFIVMSDADIPAAVEAAVTSRYLNMGQSCIAAKRFIVDTFIYEDFITRLKTAVESRFVEGDPLDPATTLCPMARQDLLDELHQQVQTCVDYGARLVTGGYQLDRPGCYYAPTILADISSAMPAYHEEFFGPVALIFKASEPAHAVGLANATQFGLGGSVWSSDGATAETMALRMESGACFVNGMTKSDPRLPFGGVKNSGYGRELSYHGIREFTNIKSIWIK</sequence>
<dbReference type="RefSeq" id="WP_013834856.1">
    <property type="nucleotide sequence ID" value="NC_015581.1"/>
</dbReference>
<evidence type="ECO:0000313" key="5">
    <source>
        <dbReference type="EMBL" id="AEG31073.1"/>
    </source>
</evidence>
<evidence type="ECO:0000256" key="3">
    <source>
        <dbReference type="ARBA" id="ARBA00023002"/>
    </source>
</evidence>
<evidence type="ECO:0000256" key="2">
    <source>
        <dbReference type="ARBA" id="ARBA00022857"/>
    </source>
</evidence>
<proteinExistence type="inferred from homology"/>
<keyword evidence="2" id="KW-0521">NADP</keyword>
<dbReference type="PROSITE" id="PS00070">
    <property type="entry name" value="ALDEHYDE_DEHYDR_CYS"/>
    <property type="match status" value="1"/>
</dbReference>
<dbReference type="GO" id="GO:0004777">
    <property type="term" value="F:succinate-semialdehyde dehydrogenase (NAD+) activity"/>
    <property type="evidence" value="ECO:0007669"/>
    <property type="project" value="TreeGrafter"/>
</dbReference>
<gene>
    <name evidence="5" type="ordered locus">Thicy_0297</name>
</gene>
<dbReference type="eggNOG" id="COG1012">
    <property type="taxonomic scope" value="Bacteria"/>
</dbReference>
<keyword evidence="3 5" id="KW-0560">Oxidoreductase</keyword>
<dbReference type="Gene3D" id="3.40.309.10">
    <property type="entry name" value="Aldehyde Dehydrogenase, Chain A, domain 2"/>
    <property type="match status" value="1"/>
</dbReference>
<evidence type="ECO:0000259" key="4">
    <source>
        <dbReference type="Pfam" id="PF00171"/>
    </source>
</evidence>
<dbReference type="AlphaFoldDB" id="F6DAA7"/>